<evidence type="ECO:0000256" key="2">
    <source>
        <dbReference type="SAM" id="SignalP"/>
    </source>
</evidence>
<dbReference type="InParanoid" id="T0RRQ7"/>
<sequence length="75" mass="8336">MCPLRYILLLVSILIACIGLSQAALESDDDFSSKKKKSDDEDEVADRKSTFQTVVDMLTGRYLLNAYYGRALAAN</sequence>
<dbReference type="VEuPathDB" id="FungiDB:SDRG_07409"/>
<feature type="chain" id="PRO_5004571585" description="RxLR effector protein" evidence="2">
    <location>
        <begin position="24"/>
        <end position="75"/>
    </location>
</feature>
<dbReference type="GeneID" id="19948136"/>
<keyword evidence="4" id="KW-1185">Reference proteome</keyword>
<dbReference type="EMBL" id="JH767152">
    <property type="protein sequence ID" value="EQC35178.1"/>
    <property type="molecule type" value="Genomic_DNA"/>
</dbReference>
<dbReference type="OrthoDB" id="1930127at2759"/>
<dbReference type="eggNOG" id="ENOG502SCRI">
    <property type="taxonomic scope" value="Eukaryota"/>
</dbReference>
<dbReference type="AlphaFoldDB" id="T0RRQ7"/>
<evidence type="ECO:0000313" key="4">
    <source>
        <dbReference type="Proteomes" id="UP000030762"/>
    </source>
</evidence>
<reference evidence="3 4" key="1">
    <citation type="submission" date="2012-04" db="EMBL/GenBank/DDBJ databases">
        <title>The Genome Sequence of Saprolegnia declina VS20.</title>
        <authorList>
            <consortium name="The Broad Institute Genome Sequencing Platform"/>
            <person name="Russ C."/>
            <person name="Nusbaum C."/>
            <person name="Tyler B."/>
            <person name="van West P."/>
            <person name="Dieguez-Uribeondo J."/>
            <person name="de Bruijn I."/>
            <person name="Tripathy S."/>
            <person name="Jiang R."/>
            <person name="Young S.K."/>
            <person name="Zeng Q."/>
            <person name="Gargeya S."/>
            <person name="Fitzgerald M."/>
            <person name="Haas B."/>
            <person name="Abouelleil A."/>
            <person name="Alvarado L."/>
            <person name="Arachchi H.M."/>
            <person name="Berlin A."/>
            <person name="Chapman S.B."/>
            <person name="Goldberg J."/>
            <person name="Griggs A."/>
            <person name="Gujja S."/>
            <person name="Hansen M."/>
            <person name="Howarth C."/>
            <person name="Imamovic A."/>
            <person name="Larimer J."/>
            <person name="McCowen C."/>
            <person name="Montmayeur A."/>
            <person name="Murphy C."/>
            <person name="Neiman D."/>
            <person name="Pearson M."/>
            <person name="Priest M."/>
            <person name="Roberts A."/>
            <person name="Saif S."/>
            <person name="Shea T."/>
            <person name="Sisk P."/>
            <person name="Sykes S."/>
            <person name="Wortman J."/>
            <person name="Nusbaum C."/>
            <person name="Birren B."/>
        </authorList>
    </citation>
    <scope>NUCLEOTIDE SEQUENCE [LARGE SCALE GENOMIC DNA]</scope>
    <source>
        <strain evidence="3 4">VS20</strain>
    </source>
</reference>
<dbReference type="Proteomes" id="UP000030762">
    <property type="component" value="Unassembled WGS sequence"/>
</dbReference>
<feature type="signal peptide" evidence="2">
    <location>
        <begin position="1"/>
        <end position="23"/>
    </location>
</feature>
<protein>
    <recommendedName>
        <fullName evidence="5">RxLR effector protein</fullName>
    </recommendedName>
</protein>
<dbReference type="PROSITE" id="PS51257">
    <property type="entry name" value="PROKAR_LIPOPROTEIN"/>
    <property type="match status" value="1"/>
</dbReference>
<evidence type="ECO:0008006" key="5">
    <source>
        <dbReference type="Google" id="ProtNLM"/>
    </source>
</evidence>
<dbReference type="OMA" id="QQKTTFR"/>
<dbReference type="RefSeq" id="XP_008611462.1">
    <property type="nucleotide sequence ID" value="XM_008613240.1"/>
</dbReference>
<gene>
    <name evidence="3" type="ORF">SDRG_07409</name>
</gene>
<keyword evidence="2" id="KW-0732">Signal</keyword>
<proteinExistence type="predicted"/>
<accession>T0RRQ7</accession>
<feature type="compositionally biased region" description="Basic and acidic residues" evidence="1">
    <location>
        <begin position="31"/>
        <end position="44"/>
    </location>
</feature>
<organism evidence="3 4">
    <name type="scientific">Saprolegnia diclina (strain VS20)</name>
    <dbReference type="NCBI Taxonomy" id="1156394"/>
    <lineage>
        <taxon>Eukaryota</taxon>
        <taxon>Sar</taxon>
        <taxon>Stramenopiles</taxon>
        <taxon>Oomycota</taxon>
        <taxon>Saprolegniomycetes</taxon>
        <taxon>Saprolegniales</taxon>
        <taxon>Saprolegniaceae</taxon>
        <taxon>Saprolegnia</taxon>
    </lineage>
</organism>
<name>T0RRQ7_SAPDV</name>
<evidence type="ECO:0000256" key="1">
    <source>
        <dbReference type="SAM" id="MobiDB-lite"/>
    </source>
</evidence>
<feature type="region of interest" description="Disordered" evidence="1">
    <location>
        <begin position="25"/>
        <end position="44"/>
    </location>
</feature>
<evidence type="ECO:0000313" key="3">
    <source>
        <dbReference type="EMBL" id="EQC35178.1"/>
    </source>
</evidence>